<evidence type="ECO:0008006" key="4">
    <source>
        <dbReference type="Google" id="ProtNLM"/>
    </source>
</evidence>
<accession>A0A9P6MGZ5</accession>
<evidence type="ECO:0000313" key="3">
    <source>
        <dbReference type="Proteomes" id="UP000703661"/>
    </source>
</evidence>
<feature type="non-terminal residue" evidence="2">
    <location>
        <position position="165"/>
    </location>
</feature>
<name>A0A9P6MGZ5_9FUNG</name>
<protein>
    <recommendedName>
        <fullName evidence="4">Selenoprotein H</fullName>
    </recommendedName>
</protein>
<dbReference type="Gene3D" id="3.40.30.10">
    <property type="entry name" value="Glutaredoxin"/>
    <property type="match status" value="1"/>
</dbReference>
<feature type="region of interest" description="Disordered" evidence="1">
    <location>
        <begin position="1"/>
        <end position="43"/>
    </location>
</feature>
<feature type="compositionally biased region" description="Basic and acidic residues" evidence="1">
    <location>
        <begin position="17"/>
        <end position="26"/>
    </location>
</feature>
<keyword evidence="3" id="KW-1185">Reference proteome</keyword>
<gene>
    <name evidence="2" type="ORF">BGZ80_006410</name>
</gene>
<feature type="compositionally biased region" description="Low complexity" evidence="1">
    <location>
        <begin position="33"/>
        <end position="43"/>
    </location>
</feature>
<organism evidence="2 3">
    <name type="scientific">Entomortierella chlamydospora</name>
    <dbReference type="NCBI Taxonomy" id="101097"/>
    <lineage>
        <taxon>Eukaryota</taxon>
        <taxon>Fungi</taxon>
        <taxon>Fungi incertae sedis</taxon>
        <taxon>Mucoromycota</taxon>
        <taxon>Mortierellomycotina</taxon>
        <taxon>Mortierellomycetes</taxon>
        <taxon>Mortierellales</taxon>
        <taxon>Mortierellaceae</taxon>
        <taxon>Entomortierella</taxon>
    </lineage>
</organism>
<comment type="caution">
    <text evidence="2">The sequence shown here is derived from an EMBL/GenBank/DDBJ whole genome shotgun (WGS) entry which is preliminary data.</text>
</comment>
<dbReference type="Proteomes" id="UP000703661">
    <property type="component" value="Unassembled WGS sequence"/>
</dbReference>
<dbReference type="AlphaFoldDB" id="A0A9P6MGZ5"/>
<evidence type="ECO:0000256" key="1">
    <source>
        <dbReference type="SAM" id="MobiDB-lite"/>
    </source>
</evidence>
<reference evidence="2" key="1">
    <citation type="journal article" date="2020" name="Fungal Divers.">
        <title>Resolving the Mortierellaceae phylogeny through synthesis of multi-gene phylogenetics and phylogenomics.</title>
        <authorList>
            <person name="Vandepol N."/>
            <person name="Liber J."/>
            <person name="Desiro A."/>
            <person name="Na H."/>
            <person name="Kennedy M."/>
            <person name="Barry K."/>
            <person name="Grigoriev I.V."/>
            <person name="Miller A.N."/>
            <person name="O'Donnell K."/>
            <person name="Stajich J.E."/>
            <person name="Bonito G."/>
        </authorList>
    </citation>
    <scope>NUCLEOTIDE SEQUENCE</scope>
    <source>
        <strain evidence="2">NRRL 2769</strain>
    </source>
</reference>
<dbReference type="EMBL" id="JAAAID010003162">
    <property type="protein sequence ID" value="KAG0000204.1"/>
    <property type="molecule type" value="Genomic_DNA"/>
</dbReference>
<proteinExistence type="predicted"/>
<sequence length="165" mass="17918">GRKRKLDVDGSTPSKKPTTDDSDAPRKRGRPAGTGKKQVAAAKQAAKESTAVAAAVAAAKAIEGKGDDDTGAFNGIKLTIERCTTCTQYHKNVVRIFKVIKELYPLALTHEEVVPNSKSFEIYLSNNGSRNKLIWSGKAHAPPKRLAFPDSDVFVKLLKDELKDE</sequence>
<evidence type="ECO:0000313" key="2">
    <source>
        <dbReference type="EMBL" id="KAG0000204.1"/>
    </source>
</evidence>